<reference evidence="2 3" key="1">
    <citation type="submission" date="2018-11" db="EMBL/GenBank/DDBJ databases">
        <title>Deinococcus shelandsis sp. nov., isolated from South Shetland Islands soil of Antarctica.</title>
        <authorList>
            <person name="Tian J."/>
        </authorList>
    </citation>
    <scope>NUCLEOTIDE SEQUENCE [LARGE SCALE GENOMIC DNA]</scope>
    <source>
        <strain evidence="2 3">S14-83T</strain>
    </source>
</reference>
<feature type="transmembrane region" description="Helical" evidence="1">
    <location>
        <begin position="45"/>
        <end position="67"/>
    </location>
</feature>
<keyword evidence="1" id="KW-0472">Membrane</keyword>
<gene>
    <name evidence="2" type="ORF">EHF33_13215</name>
</gene>
<evidence type="ECO:0000256" key="1">
    <source>
        <dbReference type="SAM" id="Phobius"/>
    </source>
</evidence>
<dbReference type="Gene3D" id="2.40.50.140">
    <property type="entry name" value="Nucleic acid-binding proteins"/>
    <property type="match status" value="1"/>
</dbReference>
<dbReference type="InterPro" id="IPR012340">
    <property type="entry name" value="NA-bd_OB-fold"/>
</dbReference>
<name>A0A3G8YQU7_9DEIO</name>
<keyword evidence="3" id="KW-1185">Reference proteome</keyword>
<dbReference type="RefSeq" id="WP_124872411.1">
    <property type="nucleotide sequence ID" value="NZ_CP034183.1"/>
</dbReference>
<dbReference type="KEGG" id="dph:EHF33_13215"/>
<evidence type="ECO:0000313" key="2">
    <source>
        <dbReference type="EMBL" id="AZI43586.1"/>
    </source>
</evidence>
<keyword evidence="1" id="KW-0812">Transmembrane</keyword>
<sequence length="182" mass="18303">MLYLFCFIVGGGLLAFSVIGGHDHDFSGGGGADADAGAEHGLGEVASYFSLRAIISFVAFFGLGGLAARGLGLGGLTQLGFALICGLLVGAFAAVALRLARTRGETDTHASKLEGRVGKVLVAPALGRLGKVEVTVAGQTEQMLARSDDPLLPGASVIVIGIAGGVLDVRAWELHSAVSEGG</sequence>
<dbReference type="EMBL" id="CP034183">
    <property type="protein sequence ID" value="AZI43586.1"/>
    <property type="molecule type" value="Genomic_DNA"/>
</dbReference>
<dbReference type="AlphaFoldDB" id="A0A3G8YQU7"/>
<evidence type="ECO:0008006" key="4">
    <source>
        <dbReference type="Google" id="ProtNLM"/>
    </source>
</evidence>
<accession>A0A3G8YQU7</accession>
<protein>
    <recommendedName>
        <fullName evidence="4">NfeD-like C-terminal domain-containing protein</fullName>
    </recommendedName>
</protein>
<keyword evidence="1" id="KW-1133">Transmembrane helix</keyword>
<dbReference type="Proteomes" id="UP000276417">
    <property type="component" value="Chromosome 1"/>
</dbReference>
<evidence type="ECO:0000313" key="3">
    <source>
        <dbReference type="Proteomes" id="UP000276417"/>
    </source>
</evidence>
<dbReference type="OrthoDB" id="68296at2"/>
<proteinExistence type="predicted"/>
<organism evidence="2 3">
    <name type="scientific">Deinococcus psychrotolerans</name>
    <dbReference type="NCBI Taxonomy" id="2489213"/>
    <lineage>
        <taxon>Bacteria</taxon>
        <taxon>Thermotogati</taxon>
        <taxon>Deinococcota</taxon>
        <taxon>Deinococci</taxon>
        <taxon>Deinococcales</taxon>
        <taxon>Deinococcaceae</taxon>
        <taxon>Deinococcus</taxon>
    </lineage>
</organism>
<feature type="transmembrane region" description="Helical" evidence="1">
    <location>
        <begin position="79"/>
        <end position="100"/>
    </location>
</feature>